<reference evidence="1 2" key="1">
    <citation type="submission" date="2021-03" db="EMBL/GenBank/DDBJ databases">
        <title>Sequencing the genomes of 1000 actinobacteria strains.</title>
        <authorList>
            <person name="Klenk H.-P."/>
        </authorList>
    </citation>
    <scope>NUCLEOTIDE SEQUENCE [LARGE SCALE GENOMIC DNA]</scope>
    <source>
        <strain evidence="1 2">DSM 46670</strain>
    </source>
</reference>
<dbReference type="InterPro" id="IPR057895">
    <property type="entry name" value="Mom"/>
</dbReference>
<protein>
    <submittedName>
        <fullName evidence="1">Uncharacterized protein</fullName>
    </submittedName>
</protein>
<dbReference type="RefSeq" id="WP_209646303.1">
    <property type="nucleotide sequence ID" value="NZ_JAGINW010000001.1"/>
</dbReference>
<proteinExistence type="predicted"/>
<dbReference type="Pfam" id="PF25680">
    <property type="entry name" value="Mom"/>
    <property type="match status" value="1"/>
</dbReference>
<organism evidence="1 2">
    <name type="scientific">Kibdelosporangium banguiense</name>
    <dbReference type="NCBI Taxonomy" id="1365924"/>
    <lineage>
        <taxon>Bacteria</taxon>
        <taxon>Bacillati</taxon>
        <taxon>Actinomycetota</taxon>
        <taxon>Actinomycetes</taxon>
        <taxon>Pseudonocardiales</taxon>
        <taxon>Pseudonocardiaceae</taxon>
        <taxon>Kibdelosporangium</taxon>
    </lineage>
</organism>
<evidence type="ECO:0000313" key="2">
    <source>
        <dbReference type="Proteomes" id="UP001519332"/>
    </source>
</evidence>
<dbReference type="InterPro" id="IPR053780">
    <property type="entry name" value="Gp66-like"/>
</dbReference>
<dbReference type="EMBL" id="JAGINW010000001">
    <property type="protein sequence ID" value="MBP2329544.1"/>
    <property type="molecule type" value="Genomic_DNA"/>
</dbReference>
<name>A0ABS4TZZ6_9PSEU</name>
<sequence length="166" mass="18058">MSRLVIVPVTFRQACAFIQAHHRHHRPPRGMKFAVGVADDGGLVGVATVGRPVARHLDDGHTVEVTRTCTTGVSNANSMLYGAAWRAARAMGYQRMITYSQEGESGASLRAAGLQPVACLRARPGWHSPGRTRQSHGVDQVERTRWEIRTSRCDLPTMESIVASAA</sequence>
<comment type="caution">
    <text evidence="1">The sequence shown here is derived from an EMBL/GenBank/DDBJ whole genome shotgun (WGS) entry which is preliminary data.</text>
</comment>
<dbReference type="NCBIfam" id="NF045478">
    <property type="entry name" value="XF1762_fam"/>
    <property type="match status" value="1"/>
</dbReference>
<accession>A0ABS4TZZ6</accession>
<gene>
    <name evidence="1" type="ORF">JOF56_009929</name>
</gene>
<keyword evidence="2" id="KW-1185">Reference proteome</keyword>
<evidence type="ECO:0000313" key="1">
    <source>
        <dbReference type="EMBL" id="MBP2329544.1"/>
    </source>
</evidence>
<dbReference type="Proteomes" id="UP001519332">
    <property type="component" value="Unassembled WGS sequence"/>
</dbReference>